<protein>
    <submittedName>
        <fullName evidence="2">Uncharacterized protein</fullName>
    </submittedName>
</protein>
<feature type="compositionally biased region" description="Acidic residues" evidence="1">
    <location>
        <begin position="135"/>
        <end position="170"/>
    </location>
</feature>
<dbReference type="AlphaFoldDB" id="A0A699H4Y0"/>
<gene>
    <name evidence="2" type="ORF">Tci_298759</name>
</gene>
<sequence>MVSLHLAFPPLTGCGRLASETRLSTSVFVDLEISTYADEAQSSRVPVPFLEDPYEAIRQACLVKMDIESKPFEDPVETETPESPYIVASLTSLPDSTPTTCHAEETARMVVRVPPMMSPGLSASIAEPSRGTSELAEDEEEEDEEVEESLDFDSESEDAEDKGPTVDDEGPAAGDEGLAAGSEGLVTRERGEHLGLGYRVLRRQEIASREGQIPNVFEVAPSTVPSPTSSSMIPLTISSTVASPTTAKAEGFLAELGDQIEMREGLIHDHMITDERRARLDLAEIVASMRKGQEPRGNV</sequence>
<evidence type="ECO:0000313" key="2">
    <source>
        <dbReference type="EMBL" id="GEX26784.1"/>
    </source>
</evidence>
<proteinExistence type="predicted"/>
<dbReference type="EMBL" id="BKCJ010098543">
    <property type="protein sequence ID" value="GEX26784.1"/>
    <property type="molecule type" value="Genomic_DNA"/>
</dbReference>
<organism evidence="2">
    <name type="scientific">Tanacetum cinerariifolium</name>
    <name type="common">Dalmatian daisy</name>
    <name type="synonym">Chrysanthemum cinerariifolium</name>
    <dbReference type="NCBI Taxonomy" id="118510"/>
    <lineage>
        <taxon>Eukaryota</taxon>
        <taxon>Viridiplantae</taxon>
        <taxon>Streptophyta</taxon>
        <taxon>Embryophyta</taxon>
        <taxon>Tracheophyta</taxon>
        <taxon>Spermatophyta</taxon>
        <taxon>Magnoliopsida</taxon>
        <taxon>eudicotyledons</taxon>
        <taxon>Gunneridae</taxon>
        <taxon>Pentapetalae</taxon>
        <taxon>asterids</taxon>
        <taxon>campanulids</taxon>
        <taxon>Asterales</taxon>
        <taxon>Asteraceae</taxon>
        <taxon>Asteroideae</taxon>
        <taxon>Anthemideae</taxon>
        <taxon>Anthemidinae</taxon>
        <taxon>Tanacetum</taxon>
    </lineage>
</organism>
<reference evidence="2" key="1">
    <citation type="journal article" date="2019" name="Sci. Rep.">
        <title>Draft genome of Tanacetum cinerariifolium, the natural source of mosquito coil.</title>
        <authorList>
            <person name="Yamashiro T."/>
            <person name="Shiraishi A."/>
            <person name="Satake H."/>
            <person name="Nakayama K."/>
        </authorList>
    </citation>
    <scope>NUCLEOTIDE SEQUENCE</scope>
</reference>
<comment type="caution">
    <text evidence="2">The sequence shown here is derived from an EMBL/GenBank/DDBJ whole genome shotgun (WGS) entry which is preliminary data.</text>
</comment>
<feature type="region of interest" description="Disordered" evidence="1">
    <location>
        <begin position="111"/>
        <end position="186"/>
    </location>
</feature>
<name>A0A699H4Y0_TANCI</name>
<evidence type="ECO:0000256" key="1">
    <source>
        <dbReference type="SAM" id="MobiDB-lite"/>
    </source>
</evidence>
<accession>A0A699H4Y0</accession>